<keyword evidence="3" id="KW-1185">Reference proteome</keyword>
<evidence type="ECO:0000313" key="2">
    <source>
        <dbReference type="EMBL" id="MFB9906116.1"/>
    </source>
</evidence>
<protein>
    <submittedName>
        <fullName evidence="2">Hemerythrin domain-containing protein</fullName>
    </submittedName>
</protein>
<dbReference type="PANTHER" id="PTHR35585:SF1">
    <property type="entry name" value="HHE DOMAIN PROTEIN (AFU_ORTHOLOGUE AFUA_4G00730)"/>
    <property type="match status" value="1"/>
</dbReference>
<dbReference type="Proteomes" id="UP001589693">
    <property type="component" value="Unassembled WGS sequence"/>
</dbReference>
<feature type="domain" description="Hemerythrin-like" evidence="1">
    <location>
        <begin position="5"/>
        <end position="118"/>
    </location>
</feature>
<organism evidence="2 3">
    <name type="scientific">Allokutzneria oryzae</name>
    <dbReference type="NCBI Taxonomy" id="1378989"/>
    <lineage>
        <taxon>Bacteria</taxon>
        <taxon>Bacillati</taxon>
        <taxon>Actinomycetota</taxon>
        <taxon>Actinomycetes</taxon>
        <taxon>Pseudonocardiales</taxon>
        <taxon>Pseudonocardiaceae</taxon>
        <taxon>Allokutzneria</taxon>
    </lineage>
</organism>
<dbReference type="InterPro" id="IPR012312">
    <property type="entry name" value="Hemerythrin-like"/>
</dbReference>
<dbReference type="Gene3D" id="1.20.120.520">
    <property type="entry name" value="nmb1532 protein domain like"/>
    <property type="match status" value="1"/>
</dbReference>
<dbReference type="Pfam" id="PF01814">
    <property type="entry name" value="Hemerythrin"/>
    <property type="match status" value="1"/>
</dbReference>
<proteinExistence type="predicted"/>
<name>A0ABV5ZYX2_9PSEU</name>
<accession>A0ABV5ZYX2</accession>
<dbReference type="PANTHER" id="PTHR35585">
    <property type="entry name" value="HHE DOMAIN PROTEIN (AFU_ORTHOLOGUE AFUA_4G00730)"/>
    <property type="match status" value="1"/>
</dbReference>
<evidence type="ECO:0000259" key="1">
    <source>
        <dbReference type="Pfam" id="PF01814"/>
    </source>
</evidence>
<sequence>MATDVVELILADHRRFEELFRALRDRTSDRGALLGELSALLVAHAEAEESEVYPALRRFKKVDDDEIDHGAEEHAEGHQALLSLLEVRDTASQEWEDKLEDLVKALSHHVDEEERTILNDARDTVPDQRRAELGKAFTKARGDRLNADCGSITHVRTLVNTP</sequence>
<dbReference type="RefSeq" id="WP_377853890.1">
    <property type="nucleotide sequence ID" value="NZ_JBHLZU010000018.1"/>
</dbReference>
<evidence type="ECO:0000313" key="3">
    <source>
        <dbReference type="Proteomes" id="UP001589693"/>
    </source>
</evidence>
<comment type="caution">
    <text evidence="2">The sequence shown here is derived from an EMBL/GenBank/DDBJ whole genome shotgun (WGS) entry which is preliminary data.</text>
</comment>
<dbReference type="EMBL" id="JBHLZU010000018">
    <property type="protein sequence ID" value="MFB9906116.1"/>
    <property type="molecule type" value="Genomic_DNA"/>
</dbReference>
<gene>
    <name evidence="2" type="ORF">ACFFQA_19435</name>
</gene>
<reference evidence="2 3" key="1">
    <citation type="submission" date="2024-09" db="EMBL/GenBank/DDBJ databases">
        <authorList>
            <person name="Sun Q."/>
            <person name="Mori K."/>
        </authorList>
    </citation>
    <scope>NUCLEOTIDE SEQUENCE [LARGE SCALE GENOMIC DNA]</scope>
    <source>
        <strain evidence="2 3">TBRC 7907</strain>
    </source>
</reference>